<reference evidence="2" key="1">
    <citation type="submission" date="2022-11" db="UniProtKB">
        <authorList>
            <consortium name="WormBaseParasite"/>
        </authorList>
    </citation>
    <scope>IDENTIFICATION</scope>
</reference>
<name>A0AC35G9X2_9BILA</name>
<dbReference type="WBParaSite" id="PS1159_v2.g2688.t1">
    <property type="protein sequence ID" value="PS1159_v2.g2688.t1"/>
    <property type="gene ID" value="PS1159_v2.g2688"/>
</dbReference>
<proteinExistence type="predicted"/>
<evidence type="ECO:0000313" key="1">
    <source>
        <dbReference type="Proteomes" id="UP000887580"/>
    </source>
</evidence>
<organism evidence="1 2">
    <name type="scientific">Panagrolaimus sp. PS1159</name>
    <dbReference type="NCBI Taxonomy" id="55785"/>
    <lineage>
        <taxon>Eukaryota</taxon>
        <taxon>Metazoa</taxon>
        <taxon>Ecdysozoa</taxon>
        <taxon>Nematoda</taxon>
        <taxon>Chromadorea</taxon>
        <taxon>Rhabditida</taxon>
        <taxon>Tylenchina</taxon>
        <taxon>Panagrolaimomorpha</taxon>
        <taxon>Panagrolaimoidea</taxon>
        <taxon>Panagrolaimidae</taxon>
        <taxon>Panagrolaimus</taxon>
    </lineage>
</organism>
<sequence length="493" mass="55394">MRRLNQFSQDVEEHSSLTNVTSTFDDNSVHIYDDSILKTDILAQQKNVNCDSEVNILVLGETGVGKSTWINGITNYFKFNDFKTAIVENDPICLIPMSFNMYSDKTLKKIPIVMPKTIGSNDTNEAEASSHGQSSTQKPKVYSYIMDNIKFNLIDTPGIGDTRGIEADTSNIKMIFKTLSKWNKIHGICLLLKPNESRLKISLRYCIEELLVNLHKNAIPNIVVVFTNACNTLFKPGDTMTVLTQLFENVGKANQNFIHLNSSNTYCIDNEAVRMLYASFKGIMFEEKDIEIISKSWNHTAKEIRRLFSYISTLAPHSVEESKVTYKKRLELIDLCINMADLQDKMTYMEKVMANQKTFKATLTSSSNGSNKIYVQIIKKTLAKKPSTVCCGKNCTEAIWNPNTDEIEIFYGKICCSSCPLKDVPIENSGTPKLRTCFTAIVIDECESNDESDNDTSPLISSPLTASRLFRTLLPHPTATTAAAPTLIMILHR</sequence>
<accession>A0AC35G9X2</accession>
<evidence type="ECO:0000313" key="2">
    <source>
        <dbReference type="WBParaSite" id="PS1159_v2.g2688.t1"/>
    </source>
</evidence>
<dbReference type="Proteomes" id="UP000887580">
    <property type="component" value="Unplaced"/>
</dbReference>
<protein>
    <submittedName>
        <fullName evidence="2">G domain-containing protein</fullName>
    </submittedName>
</protein>